<dbReference type="AlphaFoldDB" id="A0A402AD14"/>
<dbReference type="Proteomes" id="UP000287188">
    <property type="component" value="Unassembled WGS sequence"/>
</dbReference>
<accession>A0A402AD14</accession>
<evidence type="ECO:0000313" key="2">
    <source>
        <dbReference type="Proteomes" id="UP000287188"/>
    </source>
</evidence>
<organism evidence="1 2">
    <name type="scientific">Dictyobacter kobayashii</name>
    <dbReference type="NCBI Taxonomy" id="2014872"/>
    <lineage>
        <taxon>Bacteria</taxon>
        <taxon>Bacillati</taxon>
        <taxon>Chloroflexota</taxon>
        <taxon>Ktedonobacteria</taxon>
        <taxon>Ktedonobacterales</taxon>
        <taxon>Dictyobacteraceae</taxon>
        <taxon>Dictyobacter</taxon>
    </lineage>
</organism>
<reference evidence="2" key="1">
    <citation type="submission" date="2018-12" db="EMBL/GenBank/DDBJ databases">
        <title>Tengunoibacter tsumagoiensis gen. nov., sp. nov., Dictyobacter kobayashii sp. nov., D. alpinus sp. nov., and D. joshuensis sp. nov. and description of Dictyobacteraceae fam. nov. within the order Ktedonobacterales isolated from Tengu-no-mugimeshi.</title>
        <authorList>
            <person name="Wang C.M."/>
            <person name="Zheng Y."/>
            <person name="Sakai Y."/>
            <person name="Toyoda A."/>
            <person name="Minakuchi Y."/>
            <person name="Abe K."/>
            <person name="Yokota A."/>
            <person name="Yabe S."/>
        </authorList>
    </citation>
    <scope>NUCLEOTIDE SEQUENCE [LARGE SCALE GENOMIC DNA]</scope>
    <source>
        <strain evidence="2">Uno11</strain>
    </source>
</reference>
<proteinExistence type="predicted"/>
<comment type="caution">
    <text evidence="1">The sequence shown here is derived from an EMBL/GenBank/DDBJ whole genome shotgun (WGS) entry which is preliminary data.</text>
</comment>
<name>A0A402AD14_9CHLR</name>
<sequence>MVGLHAKRFCIHIWFSEDAVNVVPDISEEVEALTSLFAIQQVMDHHEVMYAEMVCATLAHLQNRMTWFFAVNKTVAGLTYSPERLV</sequence>
<evidence type="ECO:0000313" key="1">
    <source>
        <dbReference type="EMBL" id="GCE17000.1"/>
    </source>
</evidence>
<dbReference type="EMBL" id="BIFS01000001">
    <property type="protein sequence ID" value="GCE17000.1"/>
    <property type="molecule type" value="Genomic_DNA"/>
</dbReference>
<keyword evidence="2" id="KW-1185">Reference proteome</keyword>
<gene>
    <name evidence="1" type="ORF">KDK_08000</name>
</gene>
<protein>
    <submittedName>
        <fullName evidence="1">Uncharacterized protein</fullName>
    </submittedName>
</protein>